<dbReference type="GO" id="GO:0003684">
    <property type="term" value="F:damaged DNA binding"/>
    <property type="evidence" value="ECO:0007669"/>
    <property type="project" value="InterPro"/>
</dbReference>
<dbReference type="CDD" id="cd08972">
    <property type="entry name" value="PF_Nei_N"/>
    <property type="match status" value="1"/>
</dbReference>
<keyword evidence="4" id="KW-0378">Hydrolase</keyword>
<reference evidence="12" key="2">
    <citation type="submission" date="2013-01" db="EMBL/GenBank/DDBJ databases">
        <title>The wheat powdery mildew genome reveals unique evolution of an obligate biotroph.</title>
        <authorList>
            <person name="Oberhaensli S."/>
            <person name="Wicker T."/>
            <person name="Keller B."/>
        </authorList>
    </citation>
    <scope>NUCLEOTIDE SEQUENCE</scope>
    <source>
        <strain evidence="12">96224</strain>
    </source>
</reference>
<dbReference type="SUPFAM" id="SSF46946">
    <property type="entry name" value="S13-like H2TH domain"/>
    <property type="match status" value="1"/>
</dbReference>
<dbReference type="InterPro" id="IPR010979">
    <property type="entry name" value="Ribosomal_uS13-like_H2TH"/>
</dbReference>
<keyword evidence="3" id="KW-0227">DNA damage</keyword>
<gene>
    <name evidence="12" type="ORF">BGT96224_A20068</name>
    <name evidence="13" type="ORF">BGT96224V2_LOCUS4946</name>
</gene>
<dbReference type="EMBL" id="KE375116">
    <property type="protein sequence ID" value="EPQ63486.1"/>
    <property type="molecule type" value="Genomic_DNA"/>
</dbReference>
<protein>
    <submittedName>
        <fullName evidence="13">BgtA-20068</fullName>
    </submittedName>
</protein>
<feature type="compositionally biased region" description="Basic residues" evidence="10">
    <location>
        <begin position="340"/>
        <end position="350"/>
    </location>
</feature>
<feature type="non-terminal residue" evidence="13">
    <location>
        <position position="360"/>
    </location>
</feature>
<keyword evidence="9" id="KW-0326">Glycosidase</keyword>
<dbReference type="Pfam" id="PF06831">
    <property type="entry name" value="H2TH"/>
    <property type="match status" value="1"/>
</dbReference>
<dbReference type="PANTHER" id="PTHR22993:SF9">
    <property type="entry name" value="FORMAMIDOPYRIMIDINE-DNA GLYCOSYLASE"/>
    <property type="match status" value="1"/>
</dbReference>
<dbReference type="InterPro" id="IPR035937">
    <property type="entry name" value="FPG_N"/>
</dbReference>
<evidence type="ECO:0000256" key="10">
    <source>
        <dbReference type="SAM" id="MobiDB-lite"/>
    </source>
</evidence>
<dbReference type="HOGENOM" id="CLU_038423_0_1_1"/>
<keyword evidence="6" id="KW-0234">DNA repair</keyword>
<proteinExistence type="inferred from homology"/>
<dbReference type="GO" id="GO:0016829">
    <property type="term" value="F:lyase activity"/>
    <property type="evidence" value="ECO:0007669"/>
    <property type="project" value="UniProtKB-KW"/>
</dbReference>
<sequence length="360" mass="40573">MPEIAEVARVVHFIRKTLVGKTLRVVKAQDDANVFGKGGTSASEFETAIAGKKIINADQQGKYFWMVMSSPPHPLFHFGMTGWFYIRGEPTIMYRTIPSDSTETWPPKFWKFSLETDGITKVEAAFADARRFGRIRLLNCDKDEIRKVSPLKENGPDPIIDRNIVTESWLATKLAAKRVPIKAFLLNQANISGIGNWVGDEILYQAKIHPEQYTNTLTSEHLKQLHKSMSNVCQIAVDHLADSSKFPDHWLFNYRWGKGKKDAATTLPSGAKISFVTVGGRTSCIVPIVQVKTKIANIESIKAEEGTVNRKRKRTGATEPLEYEKTLTDSDQTCSDTEKHRKRKSKRIKALPKNISNLRD</sequence>
<keyword evidence="7" id="KW-0456">Lyase</keyword>
<evidence type="ECO:0000256" key="3">
    <source>
        <dbReference type="ARBA" id="ARBA00022763"/>
    </source>
</evidence>
<reference evidence="13" key="3">
    <citation type="submission" date="2018-07" db="EMBL/GenBank/DDBJ databases">
        <authorList>
            <person name="Quirk P.G."/>
            <person name="Krulwich T.A."/>
        </authorList>
    </citation>
    <scope>NUCLEOTIDE SEQUENCE</scope>
    <source>
        <strain evidence="13">96224</strain>
    </source>
</reference>
<feature type="region of interest" description="Disordered" evidence="10">
    <location>
        <begin position="311"/>
        <end position="360"/>
    </location>
</feature>
<dbReference type="OrthoDB" id="444592at2759"/>
<evidence type="ECO:0000256" key="6">
    <source>
        <dbReference type="ARBA" id="ARBA00023204"/>
    </source>
</evidence>
<dbReference type="EMBL" id="UIGY01000144">
    <property type="protein sequence ID" value="SUZ11775.1"/>
    <property type="molecule type" value="Genomic_DNA"/>
</dbReference>
<dbReference type="GO" id="GO:0006284">
    <property type="term" value="P:base-excision repair"/>
    <property type="evidence" value="ECO:0007669"/>
    <property type="project" value="InterPro"/>
</dbReference>
<comment type="similarity">
    <text evidence="2">Belongs to the FPG family.</text>
</comment>
<dbReference type="AlphaFoldDB" id="A0A061HF82"/>
<dbReference type="SMART" id="SM00898">
    <property type="entry name" value="Fapy_DNA_glyco"/>
    <property type="match status" value="1"/>
</dbReference>
<dbReference type="GO" id="GO:0003906">
    <property type="term" value="F:DNA-(apurinic or apyrimidinic site) endonuclease activity"/>
    <property type="evidence" value="ECO:0007669"/>
    <property type="project" value="InterPro"/>
</dbReference>
<evidence type="ECO:0000256" key="7">
    <source>
        <dbReference type="ARBA" id="ARBA00023239"/>
    </source>
</evidence>
<dbReference type="Gene3D" id="3.20.190.10">
    <property type="entry name" value="MutM-like, N-terminal"/>
    <property type="match status" value="1"/>
</dbReference>
<feature type="domain" description="Formamidopyrimidine-DNA glycosylase catalytic" evidence="11">
    <location>
        <begin position="2"/>
        <end position="133"/>
    </location>
</feature>
<evidence type="ECO:0000313" key="14">
    <source>
        <dbReference type="Proteomes" id="UP000053110"/>
    </source>
</evidence>
<accession>A0A061HF82</accession>
<evidence type="ECO:0000256" key="2">
    <source>
        <dbReference type="ARBA" id="ARBA00009409"/>
    </source>
</evidence>
<dbReference type="FunFam" id="1.10.8.50:FF:000009">
    <property type="entry name" value="Formamidopyrimidine-DNA glycosylase"/>
    <property type="match status" value="1"/>
</dbReference>
<evidence type="ECO:0000313" key="13">
    <source>
        <dbReference type="EMBL" id="SUZ11775.1"/>
    </source>
</evidence>
<dbReference type="InterPro" id="IPR012319">
    <property type="entry name" value="FPG_cat"/>
</dbReference>
<dbReference type="Proteomes" id="UP000053110">
    <property type="component" value="Unassembled WGS sequence"/>
</dbReference>
<dbReference type="PANTHER" id="PTHR22993">
    <property type="entry name" value="FORMAMIDOPYRIMIDINE-DNA GLYCOSYLASE"/>
    <property type="match status" value="1"/>
</dbReference>
<evidence type="ECO:0000256" key="5">
    <source>
        <dbReference type="ARBA" id="ARBA00023125"/>
    </source>
</evidence>
<comment type="catalytic activity">
    <reaction evidence="1">
        <text>Hydrolysis of DNA containing ring-opened 7-methylguanine residues, releasing 2,6-diamino-4-hydroxy-5-(N-methyl)formamidopyrimidine.</text>
        <dbReference type="EC" id="3.2.2.23"/>
    </reaction>
</comment>
<dbReference type="GO" id="GO:0008534">
    <property type="term" value="F:oxidized purine nucleobase lesion DNA N-glycosylase activity"/>
    <property type="evidence" value="ECO:0007669"/>
    <property type="project" value="UniProtKB-EC"/>
</dbReference>
<dbReference type="SUPFAM" id="SSF81624">
    <property type="entry name" value="N-terminal domain of MutM-like DNA repair proteins"/>
    <property type="match status" value="1"/>
</dbReference>
<evidence type="ECO:0000256" key="8">
    <source>
        <dbReference type="ARBA" id="ARBA00023268"/>
    </source>
</evidence>
<organism evidence="13">
    <name type="scientific">Blumeria graminis f. sp. tritici 96224</name>
    <dbReference type="NCBI Taxonomy" id="1268274"/>
    <lineage>
        <taxon>Eukaryota</taxon>
        <taxon>Fungi</taxon>
        <taxon>Dikarya</taxon>
        <taxon>Ascomycota</taxon>
        <taxon>Pezizomycotina</taxon>
        <taxon>Leotiomycetes</taxon>
        <taxon>Erysiphales</taxon>
        <taxon>Erysiphaceae</taxon>
        <taxon>Blumeria</taxon>
    </lineage>
</organism>
<reference evidence="14" key="1">
    <citation type="journal article" date="2013" name="Nat. Genet.">
        <title>The wheat powdery mildew genome shows the unique evolution of an obligate biotroph.</title>
        <authorList>
            <person name="Wicker T."/>
            <person name="Oberhaensli S."/>
            <person name="Parlange F."/>
            <person name="Buchmann J.P."/>
            <person name="Shatalina M."/>
            <person name="Roffler S."/>
            <person name="Ben-David R."/>
            <person name="Dolezel J."/>
            <person name="Simkova H."/>
            <person name="Schulze-Lefert P."/>
            <person name="Spanu P.D."/>
            <person name="Bruggmann R."/>
            <person name="Amselem J."/>
            <person name="Quesneville H."/>
            <person name="Ver Loren van Themaat E."/>
            <person name="Paape T."/>
            <person name="Shimizu K.K."/>
            <person name="Keller B."/>
        </authorList>
    </citation>
    <scope>NUCLEOTIDE SEQUENCE [LARGE SCALE GENOMIC DNA]</scope>
    <source>
        <strain evidence="14">96224</strain>
    </source>
</reference>
<dbReference type="PROSITE" id="PS51068">
    <property type="entry name" value="FPG_CAT"/>
    <property type="match status" value="1"/>
</dbReference>
<dbReference type="SMART" id="SM01232">
    <property type="entry name" value="H2TH"/>
    <property type="match status" value="1"/>
</dbReference>
<evidence type="ECO:0000256" key="4">
    <source>
        <dbReference type="ARBA" id="ARBA00022801"/>
    </source>
</evidence>
<dbReference type="Pfam" id="PF01149">
    <property type="entry name" value="Fapy_DNA_glyco"/>
    <property type="match status" value="1"/>
</dbReference>
<evidence type="ECO:0000313" key="12">
    <source>
        <dbReference type="EMBL" id="EPQ63486.1"/>
    </source>
</evidence>
<name>A0A061HF82_BLUGR</name>
<evidence type="ECO:0000256" key="1">
    <source>
        <dbReference type="ARBA" id="ARBA00001668"/>
    </source>
</evidence>
<dbReference type="InterPro" id="IPR015886">
    <property type="entry name" value="H2TH_FPG"/>
</dbReference>
<keyword evidence="8" id="KW-0511">Multifunctional enzyme</keyword>
<dbReference type="GO" id="GO:0008270">
    <property type="term" value="F:zinc ion binding"/>
    <property type="evidence" value="ECO:0007669"/>
    <property type="project" value="InterPro"/>
</dbReference>
<evidence type="ECO:0000256" key="9">
    <source>
        <dbReference type="ARBA" id="ARBA00023295"/>
    </source>
</evidence>
<keyword evidence="5" id="KW-0238">DNA-binding</keyword>
<dbReference type="Gene3D" id="1.10.8.50">
    <property type="match status" value="1"/>
</dbReference>
<dbReference type="GO" id="GO:0005634">
    <property type="term" value="C:nucleus"/>
    <property type="evidence" value="ECO:0007669"/>
    <property type="project" value="TreeGrafter"/>
</dbReference>
<evidence type="ECO:0000259" key="11">
    <source>
        <dbReference type="PROSITE" id="PS51068"/>
    </source>
</evidence>